<evidence type="ECO:0000313" key="3">
    <source>
        <dbReference type="EMBL" id="SUZ50101.1"/>
    </source>
</evidence>
<dbReference type="EMBL" id="UINC01000153">
    <property type="protein sequence ID" value="SUZ50101.1"/>
    <property type="molecule type" value="Genomic_DNA"/>
</dbReference>
<accession>A0A381N670</accession>
<dbReference type="PANTHER" id="PTHR43037:SF5">
    <property type="entry name" value="FERULOYL ESTERASE"/>
    <property type="match status" value="1"/>
</dbReference>
<evidence type="ECO:0000256" key="2">
    <source>
        <dbReference type="ARBA" id="ARBA00022801"/>
    </source>
</evidence>
<dbReference type="AlphaFoldDB" id="A0A381N670"/>
<protein>
    <recommendedName>
        <fullName evidence="4">Phospholipase/carboxylesterase/thioesterase domain-containing protein</fullName>
    </recommendedName>
</protein>
<dbReference type="InterPro" id="IPR050955">
    <property type="entry name" value="Plant_Biomass_Hydrol_Est"/>
</dbReference>
<proteinExistence type="predicted"/>
<dbReference type="Gene3D" id="3.40.50.1820">
    <property type="entry name" value="alpha/beta hydrolase"/>
    <property type="match status" value="1"/>
</dbReference>
<keyword evidence="1" id="KW-0732">Signal</keyword>
<dbReference type="SUPFAM" id="SSF53474">
    <property type="entry name" value="alpha/beta-Hydrolases"/>
    <property type="match status" value="1"/>
</dbReference>
<organism evidence="3">
    <name type="scientific">marine metagenome</name>
    <dbReference type="NCBI Taxonomy" id="408172"/>
    <lineage>
        <taxon>unclassified sequences</taxon>
        <taxon>metagenomes</taxon>
        <taxon>ecological metagenomes</taxon>
    </lineage>
</organism>
<evidence type="ECO:0008006" key="4">
    <source>
        <dbReference type="Google" id="ProtNLM"/>
    </source>
</evidence>
<dbReference type="GO" id="GO:0016787">
    <property type="term" value="F:hydrolase activity"/>
    <property type="evidence" value="ECO:0007669"/>
    <property type="project" value="UniProtKB-KW"/>
</dbReference>
<sequence>MKKLTFILFTFLLINISTIDYLLADSKVPWPGTISIPQPVPDDCITLPRKGTVDLNCEGLMFTLHVPEICLTKACGLIVDIHGYLMTADFQDYYTDLAERGGNEGYIVVQPTANKGRYGRSWEYRLENVSKISDFMNRVKKVFHVMEERIHVTGFSQGSWMSWRFVCNYADQVASVAPIGFGAGWPVDYTKSPVRINVFGNCFKGKQIDVLYAHGKKDGIVHYSGAIKTVKKIGEEWGMDKSEILFKEKDYQWVRFTNPKGTVFEFISYNWVSSGSSFLGKVEGHCFPGVGNYLGCGKKNPFHWGDEVVKFFLEHPKKP</sequence>
<dbReference type="InterPro" id="IPR029058">
    <property type="entry name" value="AB_hydrolase_fold"/>
</dbReference>
<name>A0A381N670_9ZZZZ</name>
<keyword evidence="2" id="KW-0378">Hydrolase</keyword>
<evidence type="ECO:0000256" key="1">
    <source>
        <dbReference type="ARBA" id="ARBA00022729"/>
    </source>
</evidence>
<dbReference type="PANTHER" id="PTHR43037">
    <property type="entry name" value="UNNAMED PRODUCT-RELATED"/>
    <property type="match status" value="1"/>
</dbReference>
<reference evidence="3" key="1">
    <citation type="submission" date="2018-05" db="EMBL/GenBank/DDBJ databases">
        <authorList>
            <person name="Lanie J.A."/>
            <person name="Ng W.-L."/>
            <person name="Kazmierczak K.M."/>
            <person name="Andrzejewski T.M."/>
            <person name="Davidsen T.M."/>
            <person name="Wayne K.J."/>
            <person name="Tettelin H."/>
            <person name="Glass J.I."/>
            <person name="Rusch D."/>
            <person name="Podicherti R."/>
            <person name="Tsui H.-C.T."/>
            <person name="Winkler M.E."/>
        </authorList>
    </citation>
    <scope>NUCLEOTIDE SEQUENCE</scope>
</reference>
<gene>
    <name evidence="3" type="ORF">METZ01_LOCUS2955</name>
</gene>